<protein>
    <submittedName>
        <fullName evidence="1">Uncharacterized protein</fullName>
    </submittedName>
</protein>
<reference evidence="2" key="1">
    <citation type="journal article" date="2015" name="Genome Announc.">
        <title>Draft genome sequence of the cellulolytic fungus Chaetomium globosum.</title>
        <authorList>
            <person name="Cuomo C.A."/>
            <person name="Untereiner W.A."/>
            <person name="Ma L.-J."/>
            <person name="Grabherr M."/>
            <person name="Birren B.W."/>
        </authorList>
    </citation>
    <scope>NUCLEOTIDE SEQUENCE [LARGE SCALE GENOMIC DNA]</scope>
    <source>
        <strain evidence="2">ATCC 6205 / CBS 148.51 / DSM 1962 / NBRC 6347 / NRRL 1970</strain>
    </source>
</reference>
<keyword evidence="2" id="KW-1185">Reference proteome</keyword>
<dbReference type="Proteomes" id="UP000001056">
    <property type="component" value="Unassembled WGS sequence"/>
</dbReference>
<dbReference type="AlphaFoldDB" id="Q2HFR1"/>
<dbReference type="RefSeq" id="XP_001220164.1">
    <property type="nucleotide sequence ID" value="XM_001220163.1"/>
</dbReference>
<dbReference type="GeneID" id="4387144"/>
<dbReference type="VEuPathDB" id="FungiDB:CHGG_00943"/>
<organism evidence="1 2">
    <name type="scientific">Chaetomium globosum (strain ATCC 6205 / CBS 148.51 / DSM 1962 / NBRC 6347 / NRRL 1970)</name>
    <name type="common">Soil fungus</name>
    <dbReference type="NCBI Taxonomy" id="306901"/>
    <lineage>
        <taxon>Eukaryota</taxon>
        <taxon>Fungi</taxon>
        <taxon>Dikarya</taxon>
        <taxon>Ascomycota</taxon>
        <taxon>Pezizomycotina</taxon>
        <taxon>Sordariomycetes</taxon>
        <taxon>Sordariomycetidae</taxon>
        <taxon>Sordariales</taxon>
        <taxon>Chaetomiaceae</taxon>
        <taxon>Chaetomium</taxon>
    </lineage>
</organism>
<dbReference type="HOGENOM" id="CLU_2739801_0_0_1"/>
<name>Q2HFR1_CHAGB</name>
<dbReference type="InParanoid" id="Q2HFR1"/>
<accession>Q2HFR1</accession>
<evidence type="ECO:0000313" key="2">
    <source>
        <dbReference type="Proteomes" id="UP000001056"/>
    </source>
</evidence>
<evidence type="ECO:0000313" key="1">
    <source>
        <dbReference type="EMBL" id="EAQ92708.1"/>
    </source>
</evidence>
<proteinExistence type="predicted"/>
<gene>
    <name evidence="1" type="ORF">CHGG_00943</name>
</gene>
<dbReference type="EMBL" id="CH408029">
    <property type="protein sequence ID" value="EAQ92708.1"/>
    <property type="molecule type" value="Genomic_DNA"/>
</dbReference>
<sequence length="71" mass="7765">MAYELVLLLVNCLFDGNNPRHAYESHGLGGCGGTNSTDIWKNSASRSRGVDKSDIFGMFTPPSLNDKANFR</sequence>